<dbReference type="EMBL" id="LN853429">
    <property type="protein sequence ID" value="CRY95924.1"/>
    <property type="molecule type" value="Genomic_DNA"/>
</dbReference>
<name>A0A0H5Q3F5_9ZZZZ</name>
<feature type="region of interest" description="Disordered" evidence="1">
    <location>
        <begin position="176"/>
        <end position="208"/>
    </location>
</feature>
<feature type="compositionally biased region" description="Low complexity" evidence="1">
    <location>
        <begin position="186"/>
        <end position="208"/>
    </location>
</feature>
<reference evidence="2" key="2">
    <citation type="submission" date="2015-07" db="EMBL/GenBank/DDBJ databases">
        <title>Plasmids, circular viruses and viroids from rat gut.</title>
        <authorList>
            <person name="Jorgensen T.J."/>
            <person name="Hansen M.A."/>
            <person name="Xu Z."/>
            <person name="Tabak M.A."/>
            <person name="Sorensen S.J."/>
            <person name="Hansen L.H."/>
        </authorList>
    </citation>
    <scope>NUCLEOTIDE SEQUENCE</scope>
    <source>
        <strain evidence="2">RGFK0823</strain>
    </source>
</reference>
<accession>A0A0H5Q3F5</accession>
<evidence type="ECO:0000313" key="2">
    <source>
        <dbReference type="EMBL" id="CRY95924.1"/>
    </source>
</evidence>
<protein>
    <submittedName>
        <fullName evidence="2">Uncharacterized protein</fullName>
    </submittedName>
</protein>
<organism evidence="2">
    <name type="scientific">uncultured prokaryote</name>
    <dbReference type="NCBI Taxonomy" id="198431"/>
    <lineage>
        <taxon>unclassified sequences</taxon>
        <taxon>environmental samples</taxon>
    </lineage>
</organism>
<proteinExistence type="predicted"/>
<reference evidence="2" key="1">
    <citation type="submission" date="2015-06" db="EMBL/GenBank/DDBJ databases">
        <authorList>
            <person name="Joergensen T."/>
        </authorList>
    </citation>
    <scope>NUCLEOTIDE SEQUENCE</scope>
    <source>
        <strain evidence="2">RGFK0823</strain>
    </source>
</reference>
<sequence>MDNGLEIKLGFDRVRKSIADRCSTEYAVARVENEKISSSVSVIRKRLQLTDEMRLIVMFEDSFPSNGYIDCVHFLEILASDGANIDLLSLAKLRTMLDTLRRITEFFSRIKDGVYPSLKKMTSGIMVFPEISRKIDTILDKFGNVKDTASDTLYEIRKALKDKEGAVSRVANRILRQAQPERTSRRSSPISSGSRSMRNSASGSGSTV</sequence>
<dbReference type="AlphaFoldDB" id="A0A0H5Q3F5"/>
<evidence type="ECO:0000256" key="1">
    <source>
        <dbReference type="SAM" id="MobiDB-lite"/>
    </source>
</evidence>